<keyword evidence="2 6" id="KW-0238">DNA-binding</keyword>
<reference evidence="7" key="1">
    <citation type="journal article" date="2019" name="Int. J. Syst. Evol. Microbiol.">
        <title>The Global Catalogue of Microorganisms (GCM) 10K type strain sequencing project: providing services to taxonomists for standard genome sequencing and annotation.</title>
        <authorList>
            <consortium name="The Broad Institute Genomics Platform"/>
            <consortium name="The Broad Institute Genome Sequencing Center for Infectious Disease"/>
            <person name="Wu L."/>
            <person name="Ma J."/>
        </authorList>
    </citation>
    <scope>NUCLEOTIDE SEQUENCE [LARGE SCALE GENOMIC DNA]</scope>
    <source>
        <strain evidence="7">JCM 19134</strain>
    </source>
</reference>
<dbReference type="AlphaFoldDB" id="A0AAV3U4V0"/>
<evidence type="ECO:0000259" key="5">
    <source>
        <dbReference type="PROSITE" id="PS50076"/>
    </source>
</evidence>
<organism evidence="6 7">
    <name type="scientific">Halioxenophilus aromaticivorans</name>
    <dbReference type="NCBI Taxonomy" id="1306992"/>
    <lineage>
        <taxon>Bacteria</taxon>
        <taxon>Pseudomonadati</taxon>
        <taxon>Pseudomonadota</taxon>
        <taxon>Gammaproteobacteria</taxon>
        <taxon>Alteromonadales</taxon>
        <taxon>Alteromonadaceae</taxon>
        <taxon>Halioxenophilus</taxon>
    </lineage>
</organism>
<dbReference type="SUPFAM" id="SSF46565">
    <property type="entry name" value="Chaperone J-domain"/>
    <property type="match status" value="1"/>
</dbReference>
<dbReference type="GO" id="GO:0003677">
    <property type="term" value="F:DNA binding"/>
    <property type="evidence" value="ECO:0007669"/>
    <property type="project" value="UniProtKB-KW"/>
</dbReference>
<dbReference type="GO" id="GO:0042026">
    <property type="term" value="P:protein refolding"/>
    <property type="evidence" value="ECO:0007669"/>
    <property type="project" value="TreeGrafter"/>
</dbReference>
<evidence type="ECO:0000256" key="1">
    <source>
        <dbReference type="ARBA" id="ARBA00022490"/>
    </source>
</evidence>
<accession>A0AAV3U4V0</accession>
<dbReference type="PROSITE" id="PS50076">
    <property type="entry name" value="DNAJ_2"/>
    <property type="match status" value="1"/>
</dbReference>
<dbReference type="PANTHER" id="PTHR43096">
    <property type="entry name" value="DNAJ HOMOLOG 1, MITOCHONDRIAL-RELATED"/>
    <property type="match status" value="1"/>
</dbReference>
<dbReference type="InterPro" id="IPR036869">
    <property type="entry name" value="J_dom_sf"/>
</dbReference>
<dbReference type="InterPro" id="IPR002939">
    <property type="entry name" value="DnaJ_C"/>
</dbReference>
<evidence type="ECO:0000256" key="3">
    <source>
        <dbReference type="ARBA" id="ARBA00023186"/>
    </source>
</evidence>
<evidence type="ECO:0000256" key="4">
    <source>
        <dbReference type="SAM" id="MobiDB-lite"/>
    </source>
</evidence>
<dbReference type="GO" id="GO:0051082">
    <property type="term" value="F:unfolded protein binding"/>
    <property type="evidence" value="ECO:0007669"/>
    <property type="project" value="InterPro"/>
</dbReference>
<dbReference type="InterPro" id="IPR008971">
    <property type="entry name" value="HSP40/DnaJ_pept-bd"/>
</dbReference>
<proteinExistence type="predicted"/>
<dbReference type="CDD" id="cd10747">
    <property type="entry name" value="DnaJ_C"/>
    <property type="match status" value="1"/>
</dbReference>
<comment type="caution">
    <text evidence="6">The sequence shown here is derived from an EMBL/GenBank/DDBJ whole genome shotgun (WGS) entry which is preliminary data.</text>
</comment>
<keyword evidence="7" id="KW-1185">Reference proteome</keyword>
<keyword evidence="3" id="KW-0143">Chaperone</keyword>
<dbReference type="EMBL" id="BAABLX010000027">
    <property type="protein sequence ID" value="GAA4947788.1"/>
    <property type="molecule type" value="Genomic_DNA"/>
</dbReference>
<evidence type="ECO:0000313" key="7">
    <source>
        <dbReference type="Proteomes" id="UP001409585"/>
    </source>
</evidence>
<feature type="domain" description="J" evidence="5">
    <location>
        <begin position="5"/>
        <end position="69"/>
    </location>
</feature>
<dbReference type="SMART" id="SM00271">
    <property type="entry name" value="DnaJ"/>
    <property type="match status" value="1"/>
</dbReference>
<evidence type="ECO:0000256" key="2">
    <source>
        <dbReference type="ARBA" id="ARBA00023125"/>
    </source>
</evidence>
<sequence length="318" mass="34894">MEFKDYYKILGVEETADDKAIKSAYRKLARQYHPDVSKEPDAEARFKELSEAYEVLKNAEKRAEYDALKQYGQNGRFQPPPGWQSSHSGAGSEQQFYSGDFSDFFSSIFGAGDFQNSGSAFNGFGRGSNFAQKGDDVETELPVFLEDTLTEQSKTIQYHSPQVDANGGRYKATKTLKVKIPAGVADGERIRLKGQGGVGDNGGDNGDLYLRVRLVPHPKFDVQGQDLLITVPVAPWEAALGAKVTVPTLEGKVNITIPANSQAGQKLRIKGKGLATKNSRGDLIAVLKIMNPTEDDAQLHSHWQALQNASHFNPRAGW</sequence>
<gene>
    <name evidence="6" type="primary">cbpA</name>
    <name evidence="6" type="ORF">GCM10025791_29480</name>
</gene>
<feature type="region of interest" description="Disordered" evidence="4">
    <location>
        <begin position="72"/>
        <end position="91"/>
    </location>
</feature>
<name>A0AAV3U4V0_9ALTE</name>
<dbReference type="FunFam" id="2.60.260.20:FF:000008">
    <property type="entry name" value="Curved DNA-binding protein"/>
    <property type="match status" value="1"/>
</dbReference>
<keyword evidence="1" id="KW-0963">Cytoplasm</keyword>
<dbReference type="Gene3D" id="2.60.260.20">
    <property type="entry name" value="Urease metallochaperone UreE, N-terminal domain"/>
    <property type="match status" value="2"/>
</dbReference>
<dbReference type="Gene3D" id="1.10.287.110">
    <property type="entry name" value="DnaJ domain"/>
    <property type="match status" value="1"/>
</dbReference>
<dbReference type="Pfam" id="PF00226">
    <property type="entry name" value="DnaJ"/>
    <property type="match status" value="1"/>
</dbReference>
<dbReference type="CDD" id="cd06257">
    <property type="entry name" value="DnaJ"/>
    <property type="match status" value="1"/>
</dbReference>
<dbReference type="InterPro" id="IPR001623">
    <property type="entry name" value="DnaJ_domain"/>
</dbReference>
<dbReference type="Pfam" id="PF01556">
    <property type="entry name" value="DnaJ_C"/>
    <property type="match status" value="1"/>
</dbReference>
<dbReference type="PRINTS" id="PR00625">
    <property type="entry name" value="JDOMAIN"/>
</dbReference>
<dbReference type="SUPFAM" id="SSF49493">
    <property type="entry name" value="HSP40/DnaJ peptide-binding domain"/>
    <property type="match status" value="2"/>
</dbReference>
<dbReference type="Proteomes" id="UP001409585">
    <property type="component" value="Unassembled WGS sequence"/>
</dbReference>
<dbReference type="PROSITE" id="PS00636">
    <property type="entry name" value="DNAJ_1"/>
    <property type="match status" value="1"/>
</dbReference>
<dbReference type="InterPro" id="IPR018253">
    <property type="entry name" value="DnaJ_domain_CS"/>
</dbReference>
<dbReference type="GO" id="GO:0005737">
    <property type="term" value="C:cytoplasm"/>
    <property type="evidence" value="ECO:0007669"/>
    <property type="project" value="TreeGrafter"/>
</dbReference>
<evidence type="ECO:0000313" key="6">
    <source>
        <dbReference type="EMBL" id="GAA4947788.1"/>
    </source>
</evidence>
<dbReference type="RefSeq" id="WP_345423788.1">
    <property type="nucleotide sequence ID" value="NZ_AP031496.1"/>
</dbReference>
<dbReference type="FunFam" id="2.60.260.20:FF:000013">
    <property type="entry name" value="DnaJ subfamily B member 11"/>
    <property type="match status" value="1"/>
</dbReference>
<protein>
    <submittedName>
        <fullName evidence="6">Curved DNA-binding protein</fullName>
    </submittedName>
</protein>
<dbReference type="PANTHER" id="PTHR43096:SF52">
    <property type="entry name" value="DNAJ HOMOLOG 1, MITOCHONDRIAL-RELATED"/>
    <property type="match status" value="1"/>
</dbReference>